<feature type="chain" id="PRO_5035150465" evidence="1">
    <location>
        <begin position="24"/>
        <end position="168"/>
    </location>
</feature>
<evidence type="ECO:0000256" key="1">
    <source>
        <dbReference type="SAM" id="SignalP"/>
    </source>
</evidence>
<protein>
    <submittedName>
        <fullName evidence="2">Uncharacterized protein</fullName>
    </submittedName>
</protein>
<gene>
    <name evidence="2" type="ORF">GCM10007047_30270</name>
</gene>
<organism evidence="2 3">
    <name type="scientific">Cerasicoccus arenae</name>
    <dbReference type="NCBI Taxonomy" id="424488"/>
    <lineage>
        <taxon>Bacteria</taxon>
        <taxon>Pseudomonadati</taxon>
        <taxon>Verrucomicrobiota</taxon>
        <taxon>Opitutia</taxon>
        <taxon>Puniceicoccales</taxon>
        <taxon>Cerasicoccaceae</taxon>
        <taxon>Cerasicoccus</taxon>
    </lineage>
</organism>
<sequence length="168" mass="18679">MTMPKYIAFLAALYLAVCLSGCGEDEKVKSMRFYIEVPAGGASGEVGKNVTLPQSGLNYNVRIDPLFTEVDISNVQLVKVASGEHALLFHLNEPGARKLYRQSVSNNGRVVIFEYGGKPIGARQIDGAISDGRYFTFVEMPYPELEAMVMEMQGDTRLMNEKLRESRF</sequence>
<accession>A0A8J3GFE8</accession>
<proteinExistence type="predicted"/>
<evidence type="ECO:0000313" key="3">
    <source>
        <dbReference type="Proteomes" id="UP000642829"/>
    </source>
</evidence>
<name>A0A8J3GFE8_9BACT</name>
<dbReference type="AlphaFoldDB" id="A0A8J3GFE8"/>
<keyword evidence="1" id="KW-0732">Signal</keyword>
<feature type="signal peptide" evidence="1">
    <location>
        <begin position="1"/>
        <end position="23"/>
    </location>
</feature>
<reference evidence="2" key="2">
    <citation type="submission" date="2020-09" db="EMBL/GenBank/DDBJ databases">
        <authorList>
            <person name="Sun Q."/>
            <person name="Kim S."/>
        </authorList>
    </citation>
    <scope>NUCLEOTIDE SEQUENCE</scope>
    <source>
        <strain evidence="2">KCTC 12870</strain>
    </source>
</reference>
<dbReference type="EMBL" id="BMXG01000024">
    <property type="protein sequence ID" value="GHC10859.1"/>
    <property type="molecule type" value="Genomic_DNA"/>
</dbReference>
<keyword evidence="3" id="KW-1185">Reference proteome</keyword>
<evidence type="ECO:0000313" key="2">
    <source>
        <dbReference type="EMBL" id="GHC10859.1"/>
    </source>
</evidence>
<dbReference type="Proteomes" id="UP000642829">
    <property type="component" value="Unassembled WGS sequence"/>
</dbReference>
<comment type="caution">
    <text evidence="2">The sequence shown here is derived from an EMBL/GenBank/DDBJ whole genome shotgun (WGS) entry which is preliminary data.</text>
</comment>
<reference evidence="2" key="1">
    <citation type="journal article" date="2014" name="Int. J. Syst. Evol. Microbiol.">
        <title>Complete genome sequence of Corynebacterium casei LMG S-19264T (=DSM 44701T), isolated from a smear-ripened cheese.</title>
        <authorList>
            <consortium name="US DOE Joint Genome Institute (JGI-PGF)"/>
            <person name="Walter F."/>
            <person name="Albersmeier A."/>
            <person name="Kalinowski J."/>
            <person name="Ruckert C."/>
        </authorList>
    </citation>
    <scope>NUCLEOTIDE SEQUENCE</scope>
    <source>
        <strain evidence="2">KCTC 12870</strain>
    </source>
</reference>